<protein>
    <submittedName>
        <fullName evidence="2">Uncharacterized protein</fullName>
    </submittedName>
</protein>
<proteinExistence type="predicted"/>
<dbReference type="EMBL" id="ML210285">
    <property type="protein sequence ID" value="TFK20879.1"/>
    <property type="molecule type" value="Genomic_DNA"/>
</dbReference>
<reference evidence="2 3" key="1">
    <citation type="journal article" date="2019" name="Nat. Ecol. Evol.">
        <title>Megaphylogeny resolves global patterns of mushroom evolution.</title>
        <authorList>
            <person name="Varga T."/>
            <person name="Krizsan K."/>
            <person name="Foldi C."/>
            <person name="Dima B."/>
            <person name="Sanchez-Garcia M."/>
            <person name="Sanchez-Ramirez S."/>
            <person name="Szollosi G.J."/>
            <person name="Szarkandi J.G."/>
            <person name="Papp V."/>
            <person name="Albert L."/>
            <person name="Andreopoulos W."/>
            <person name="Angelini C."/>
            <person name="Antonin V."/>
            <person name="Barry K.W."/>
            <person name="Bougher N.L."/>
            <person name="Buchanan P."/>
            <person name="Buyck B."/>
            <person name="Bense V."/>
            <person name="Catcheside P."/>
            <person name="Chovatia M."/>
            <person name="Cooper J."/>
            <person name="Damon W."/>
            <person name="Desjardin D."/>
            <person name="Finy P."/>
            <person name="Geml J."/>
            <person name="Haridas S."/>
            <person name="Hughes K."/>
            <person name="Justo A."/>
            <person name="Karasinski D."/>
            <person name="Kautmanova I."/>
            <person name="Kiss B."/>
            <person name="Kocsube S."/>
            <person name="Kotiranta H."/>
            <person name="LaButti K.M."/>
            <person name="Lechner B.E."/>
            <person name="Liimatainen K."/>
            <person name="Lipzen A."/>
            <person name="Lukacs Z."/>
            <person name="Mihaltcheva S."/>
            <person name="Morgado L.N."/>
            <person name="Niskanen T."/>
            <person name="Noordeloos M.E."/>
            <person name="Ohm R.A."/>
            <person name="Ortiz-Santana B."/>
            <person name="Ovrebo C."/>
            <person name="Racz N."/>
            <person name="Riley R."/>
            <person name="Savchenko A."/>
            <person name="Shiryaev A."/>
            <person name="Soop K."/>
            <person name="Spirin V."/>
            <person name="Szebenyi C."/>
            <person name="Tomsovsky M."/>
            <person name="Tulloss R.E."/>
            <person name="Uehling J."/>
            <person name="Grigoriev I.V."/>
            <person name="Vagvolgyi C."/>
            <person name="Papp T."/>
            <person name="Martin F.M."/>
            <person name="Miettinen O."/>
            <person name="Hibbett D.S."/>
            <person name="Nagy L.G."/>
        </authorList>
    </citation>
    <scope>NUCLEOTIDE SEQUENCE [LARGE SCALE GENOMIC DNA]</scope>
    <source>
        <strain evidence="2 3">CBS 121175</strain>
    </source>
</reference>
<organism evidence="2 3">
    <name type="scientific">Coprinopsis marcescibilis</name>
    <name type="common">Agaric fungus</name>
    <name type="synonym">Psathyrella marcescibilis</name>
    <dbReference type="NCBI Taxonomy" id="230819"/>
    <lineage>
        <taxon>Eukaryota</taxon>
        <taxon>Fungi</taxon>
        <taxon>Dikarya</taxon>
        <taxon>Basidiomycota</taxon>
        <taxon>Agaricomycotina</taxon>
        <taxon>Agaricomycetes</taxon>
        <taxon>Agaricomycetidae</taxon>
        <taxon>Agaricales</taxon>
        <taxon>Agaricineae</taxon>
        <taxon>Psathyrellaceae</taxon>
        <taxon>Coprinopsis</taxon>
    </lineage>
</organism>
<accession>A0A5C3KKL5</accession>
<feature type="compositionally biased region" description="Acidic residues" evidence="1">
    <location>
        <begin position="62"/>
        <end position="72"/>
    </location>
</feature>
<dbReference type="Proteomes" id="UP000307440">
    <property type="component" value="Unassembled WGS sequence"/>
</dbReference>
<evidence type="ECO:0000256" key="1">
    <source>
        <dbReference type="SAM" id="MobiDB-lite"/>
    </source>
</evidence>
<gene>
    <name evidence="2" type="ORF">FA15DRAFT_707719</name>
</gene>
<feature type="region of interest" description="Disordered" evidence="1">
    <location>
        <begin position="155"/>
        <end position="214"/>
    </location>
</feature>
<name>A0A5C3KKL5_COPMA</name>
<dbReference type="AlphaFoldDB" id="A0A5C3KKL5"/>
<evidence type="ECO:0000313" key="2">
    <source>
        <dbReference type="EMBL" id="TFK20879.1"/>
    </source>
</evidence>
<keyword evidence="3" id="KW-1185">Reference proteome</keyword>
<feature type="region of interest" description="Disordered" evidence="1">
    <location>
        <begin position="25"/>
        <end position="88"/>
    </location>
</feature>
<sequence length="227" mass="24347">MPSNKKVPCSCNKCNGKSVLVETAQRHWAKQDNQWACQQVPAGNREGSTTQQHSESGHSDESDSQTDLEDDSASNSTDSMGPSPAKQPRTEEMIHIALDGKANRIVTAMVGITGMKSKLIEIGMIEKDNDVAEKIPWIQKMSTVMAIEQKPQKEVTMSLEELGGGDNAAGTERRGQGAGSDTEGEHSDEGGQHGSSEDGNGNQHPNGIEAWAAHKNQHRLGIGLGSY</sequence>
<evidence type="ECO:0000313" key="3">
    <source>
        <dbReference type="Proteomes" id="UP000307440"/>
    </source>
</evidence>